<feature type="transmembrane region" description="Helical" evidence="9">
    <location>
        <begin position="38"/>
        <end position="58"/>
    </location>
</feature>
<dbReference type="InterPro" id="IPR011992">
    <property type="entry name" value="EF-hand-dom_pair"/>
</dbReference>
<keyword evidence="6" id="KW-0406">Ion transport</keyword>
<feature type="domain" description="EF-hand" evidence="10">
    <location>
        <begin position="81"/>
        <end position="107"/>
    </location>
</feature>
<evidence type="ECO:0000256" key="4">
    <source>
        <dbReference type="ARBA" id="ARBA00022837"/>
    </source>
</evidence>
<dbReference type="SUPFAM" id="SSF47473">
    <property type="entry name" value="EF-hand"/>
    <property type="match status" value="1"/>
</dbReference>
<dbReference type="Proteomes" id="UP000604046">
    <property type="component" value="Unassembled WGS sequence"/>
</dbReference>
<comment type="subcellular location">
    <subcellularLocation>
        <location evidence="1">Membrane</location>
        <topology evidence="1">Multi-pass membrane protein</topology>
    </subcellularLocation>
</comment>
<evidence type="ECO:0000256" key="2">
    <source>
        <dbReference type="ARBA" id="ARBA00022448"/>
    </source>
</evidence>
<sequence>MHLDDVSAFLPVLPMFSFTLVASIGYGNIAPATDAGRVFCMVFTLVATPALVVAYLGAARKMIDFTRVIAMLFNKKNILTFHKYDTDGSGQLDFVEFGSALRDLGYPVAESDVNLIMEEVNICDTSLVTIQEFGQALILLEFPSARQEKHRLSAMISFSTTLTWLLAGAALELRRALAAMRLPALHTTCMRKQEAIWFCWETLMTIGLGWFTLAYSFLGLGFISVLLQSIVDLLSKHSSIIGRLEMRLLEARTTKPSCPQGQRLYSFLLGDLPVQQAARDASAA</sequence>
<gene>
    <name evidence="11" type="primary">Kcnk3</name>
    <name evidence="11" type="ORF">SNAT2548_LOCUS3002</name>
</gene>
<evidence type="ECO:0000256" key="5">
    <source>
        <dbReference type="ARBA" id="ARBA00022989"/>
    </source>
</evidence>
<dbReference type="EMBL" id="CAJNDS010000180">
    <property type="protein sequence ID" value="CAE7023185.1"/>
    <property type="molecule type" value="Genomic_DNA"/>
</dbReference>
<dbReference type="InterPro" id="IPR002048">
    <property type="entry name" value="EF_hand_dom"/>
</dbReference>
<comment type="caution">
    <text evidence="11">The sequence shown here is derived from an EMBL/GenBank/DDBJ whole genome shotgun (WGS) entry which is preliminary data.</text>
</comment>
<evidence type="ECO:0000256" key="7">
    <source>
        <dbReference type="ARBA" id="ARBA00023136"/>
    </source>
</evidence>
<evidence type="ECO:0000256" key="1">
    <source>
        <dbReference type="ARBA" id="ARBA00004141"/>
    </source>
</evidence>
<dbReference type="Gene3D" id="1.10.238.10">
    <property type="entry name" value="EF-hand"/>
    <property type="match status" value="1"/>
</dbReference>
<dbReference type="InterPro" id="IPR013099">
    <property type="entry name" value="K_chnl_dom"/>
</dbReference>
<evidence type="ECO:0000256" key="6">
    <source>
        <dbReference type="ARBA" id="ARBA00023065"/>
    </source>
</evidence>
<dbReference type="GO" id="GO:0030322">
    <property type="term" value="P:stabilization of membrane potential"/>
    <property type="evidence" value="ECO:0007669"/>
    <property type="project" value="TreeGrafter"/>
</dbReference>
<keyword evidence="2" id="KW-0813">Transport</keyword>
<evidence type="ECO:0000256" key="8">
    <source>
        <dbReference type="ARBA" id="ARBA00023303"/>
    </source>
</evidence>
<keyword evidence="7 9" id="KW-0472">Membrane</keyword>
<feature type="transmembrane region" description="Helical" evidence="9">
    <location>
        <begin position="6"/>
        <end position="26"/>
    </location>
</feature>
<dbReference type="GO" id="GO:0022841">
    <property type="term" value="F:potassium ion leak channel activity"/>
    <property type="evidence" value="ECO:0007669"/>
    <property type="project" value="TreeGrafter"/>
</dbReference>
<dbReference type="GO" id="GO:0005509">
    <property type="term" value="F:calcium ion binding"/>
    <property type="evidence" value="ECO:0007669"/>
    <property type="project" value="InterPro"/>
</dbReference>
<dbReference type="PANTHER" id="PTHR11003">
    <property type="entry name" value="POTASSIUM CHANNEL, SUBFAMILY K"/>
    <property type="match status" value="1"/>
</dbReference>
<dbReference type="GO" id="GO:0005737">
    <property type="term" value="C:cytoplasm"/>
    <property type="evidence" value="ECO:0007669"/>
    <property type="project" value="UniProtKB-ARBA"/>
</dbReference>
<reference evidence="11" key="1">
    <citation type="submission" date="2021-02" db="EMBL/GenBank/DDBJ databases">
        <authorList>
            <person name="Dougan E. K."/>
            <person name="Rhodes N."/>
            <person name="Thang M."/>
            <person name="Chan C."/>
        </authorList>
    </citation>
    <scope>NUCLEOTIDE SEQUENCE</scope>
</reference>
<evidence type="ECO:0000256" key="3">
    <source>
        <dbReference type="ARBA" id="ARBA00022692"/>
    </source>
</evidence>
<keyword evidence="4" id="KW-0106">Calcium</keyword>
<dbReference type="Pfam" id="PF07885">
    <property type="entry name" value="Ion_trans_2"/>
    <property type="match status" value="1"/>
</dbReference>
<dbReference type="PRINTS" id="PR01333">
    <property type="entry name" value="2POREKCHANEL"/>
</dbReference>
<dbReference type="CDD" id="cd00051">
    <property type="entry name" value="EFh"/>
    <property type="match status" value="1"/>
</dbReference>
<feature type="transmembrane region" description="Helical" evidence="9">
    <location>
        <begin position="194"/>
        <end position="211"/>
    </location>
</feature>
<organism evidence="11 12">
    <name type="scientific">Symbiodinium natans</name>
    <dbReference type="NCBI Taxonomy" id="878477"/>
    <lineage>
        <taxon>Eukaryota</taxon>
        <taxon>Sar</taxon>
        <taxon>Alveolata</taxon>
        <taxon>Dinophyceae</taxon>
        <taxon>Suessiales</taxon>
        <taxon>Symbiodiniaceae</taxon>
        <taxon>Symbiodinium</taxon>
    </lineage>
</organism>
<proteinExistence type="predicted"/>
<evidence type="ECO:0000256" key="9">
    <source>
        <dbReference type="SAM" id="Phobius"/>
    </source>
</evidence>
<dbReference type="PROSITE" id="PS00018">
    <property type="entry name" value="EF_HAND_1"/>
    <property type="match status" value="1"/>
</dbReference>
<accession>A0A812I8I2</accession>
<dbReference type="InterPro" id="IPR018247">
    <property type="entry name" value="EF_Hand_1_Ca_BS"/>
</dbReference>
<dbReference type="Gene3D" id="1.10.287.70">
    <property type="match status" value="1"/>
</dbReference>
<dbReference type="PROSITE" id="PS50222">
    <property type="entry name" value="EF_HAND_2"/>
    <property type="match status" value="1"/>
</dbReference>
<dbReference type="SUPFAM" id="SSF81324">
    <property type="entry name" value="Voltage-gated potassium channels"/>
    <property type="match status" value="2"/>
</dbReference>
<dbReference type="InterPro" id="IPR003280">
    <property type="entry name" value="2pore_dom_K_chnl"/>
</dbReference>
<dbReference type="AlphaFoldDB" id="A0A812I8I2"/>
<keyword evidence="8" id="KW-0407">Ion channel</keyword>
<name>A0A812I8I2_9DINO</name>
<keyword evidence="12" id="KW-1185">Reference proteome</keyword>
<evidence type="ECO:0000313" key="12">
    <source>
        <dbReference type="Proteomes" id="UP000604046"/>
    </source>
</evidence>
<evidence type="ECO:0000313" key="11">
    <source>
        <dbReference type="EMBL" id="CAE7023185.1"/>
    </source>
</evidence>
<evidence type="ECO:0000259" key="10">
    <source>
        <dbReference type="PROSITE" id="PS50222"/>
    </source>
</evidence>
<keyword evidence="3 9" id="KW-0812">Transmembrane</keyword>
<keyword evidence="5 9" id="KW-1133">Transmembrane helix</keyword>
<dbReference type="OrthoDB" id="297496at2759"/>
<dbReference type="PANTHER" id="PTHR11003:SF291">
    <property type="entry name" value="IP11374P"/>
    <property type="match status" value="1"/>
</dbReference>
<protein>
    <submittedName>
        <fullName evidence="11">Kcnk3 protein</fullName>
    </submittedName>
</protein>
<dbReference type="GO" id="GO:0005886">
    <property type="term" value="C:plasma membrane"/>
    <property type="evidence" value="ECO:0007669"/>
    <property type="project" value="TreeGrafter"/>
</dbReference>
<dbReference type="GO" id="GO:0015271">
    <property type="term" value="F:outward rectifier potassium channel activity"/>
    <property type="evidence" value="ECO:0007669"/>
    <property type="project" value="TreeGrafter"/>
</dbReference>